<keyword evidence="1" id="KW-0472">Membrane</keyword>
<organism evidence="2">
    <name type="scientific">Amorphochlora amoebiformis</name>
    <dbReference type="NCBI Taxonomy" id="1561963"/>
    <lineage>
        <taxon>Eukaryota</taxon>
        <taxon>Sar</taxon>
        <taxon>Rhizaria</taxon>
        <taxon>Cercozoa</taxon>
        <taxon>Chlorarachniophyceae</taxon>
        <taxon>Amorphochlora</taxon>
    </lineage>
</organism>
<sequence>MYHSHLWELVGRDLLNLRTFAATPVAIIRYFVSAIKSRSIVLVAFVAAAFQYIATATAMRLEHKIKNDKQSPTFMQIARNGILTGTSVLSLLLVQSLFVILLDDRNTFLAKNILKECARSQPGDVVVAVLGLAHCPGVRQLLLACQVQGHPPCSASRRLRKGLSTCCKGTKRGSRSSRTKGLDCWGMS</sequence>
<reference evidence="2" key="1">
    <citation type="submission" date="2021-01" db="EMBL/GenBank/DDBJ databases">
        <authorList>
            <person name="Corre E."/>
            <person name="Pelletier E."/>
            <person name="Niang G."/>
            <person name="Scheremetjew M."/>
            <person name="Finn R."/>
            <person name="Kale V."/>
            <person name="Holt S."/>
            <person name="Cochrane G."/>
            <person name="Meng A."/>
            <person name="Brown T."/>
            <person name="Cohen L."/>
        </authorList>
    </citation>
    <scope>NUCLEOTIDE SEQUENCE</scope>
    <source>
        <strain evidence="2">CCMP2058</strain>
    </source>
</reference>
<feature type="transmembrane region" description="Helical" evidence="1">
    <location>
        <begin position="81"/>
        <end position="102"/>
    </location>
</feature>
<gene>
    <name evidence="2" type="ORF">LAMO00422_LOCUS16724</name>
</gene>
<protein>
    <submittedName>
        <fullName evidence="2">Uncharacterized protein</fullName>
    </submittedName>
</protein>
<feature type="transmembrane region" description="Helical" evidence="1">
    <location>
        <begin position="15"/>
        <end position="32"/>
    </location>
</feature>
<proteinExistence type="predicted"/>
<dbReference type="EMBL" id="HBEM01024634">
    <property type="protein sequence ID" value="CAD8457773.1"/>
    <property type="molecule type" value="Transcribed_RNA"/>
</dbReference>
<dbReference type="AlphaFoldDB" id="A0A7S0DKG9"/>
<evidence type="ECO:0000256" key="1">
    <source>
        <dbReference type="SAM" id="Phobius"/>
    </source>
</evidence>
<feature type="transmembrane region" description="Helical" evidence="1">
    <location>
        <begin position="39"/>
        <end position="61"/>
    </location>
</feature>
<keyword evidence="1" id="KW-0812">Transmembrane</keyword>
<evidence type="ECO:0000313" key="2">
    <source>
        <dbReference type="EMBL" id="CAD8457773.1"/>
    </source>
</evidence>
<accession>A0A7S0DKG9</accession>
<keyword evidence="1" id="KW-1133">Transmembrane helix</keyword>
<name>A0A7S0DKG9_9EUKA</name>